<keyword evidence="1" id="KW-0175">Coiled coil</keyword>
<name>A0A5M2Q042_LISMN</name>
<feature type="coiled-coil region" evidence="1">
    <location>
        <begin position="78"/>
        <end position="120"/>
    </location>
</feature>
<comment type="caution">
    <text evidence="2">The sequence shown here is derived from an EMBL/GenBank/DDBJ whole genome shotgun (WGS) entry which is preliminary data.</text>
</comment>
<evidence type="ECO:0000256" key="1">
    <source>
        <dbReference type="SAM" id="Coils"/>
    </source>
</evidence>
<dbReference type="EMBL" id="AALOQI010000008">
    <property type="protein sequence ID" value="EDB7791780.1"/>
    <property type="molecule type" value="Genomic_DNA"/>
</dbReference>
<proteinExistence type="predicted"/>
<dbReference type="AlphaFoldDB" id="A0A5M2Q042"/>
<protein>
    <submittedName>
        <fullName evidence="2">Uncharacterized protein</fullName>
    </submittedName>
</protein>
<evidence type="ECO:0000313" key="2">
    <source>
        <dbReference type="EMBL" id="EDB7791780.1"/>
    </source>
</evidence>
<accession>A0A5M2Q042</accession>
<reference evidence="2" key="1">
    <citation type="submission" date="2019-10" db="EMBL/GenBank/DDBJ databases">
        <authorList>
            <consortium name="GenomeTrakr network: Whole genome sequencing for foodborne pathogen traceback"/>
        </authorList>
    </citation>
    <scope>NUCLEOTIDE SEQUENCE</scope>
    <source>
        <strain evidence="2">CDPHFDLB-FM19-02204-A</strain>
    </source>
</reference>
<organism evidence="2">
    <name type="scientific">Listeria monocytogenes</name>
    <dbReference type="NCBI Taxonomy" id="1639"/>
    <lineage>
        <taxon>Bacteria</taxon>
        <taxon>Bacillati</taxon>
        <taxon>Bacillota</taxon>
        <taxon>Bacilli</taxon>
        <taxon>Bacillales</taxon>
        <taxon>Listeriaceae</taxon>
        <taxon>Listeria</taxon>
    </lineage>
</organism>
<sequence>MNSIEQMRWAKDLISEKTNGFMELTVGNMHDDLFIRASDKAMVGLYLSVLPNMKTQKYDCIFKGYTRCSGGYNDSKKMQKLTEEYQSVTDVLKQLEKAKISLTEDELQCFVAELKSAEEQTMTPTMGI</sequence>
<gene>
    <name evidence="2" type="ORF">F9653_13620</name>
</gene>